<organism evidence="5 6">
    <name type="scientific">Rubellimicrobium mesophilum DSM 19309</name>
    <dbReference type="NCBI Taxonomy" id="442562"/>
    <lineage>
        <taxon>Bacteria</taxon>
        <taxon>Pseudomonadati</taxon>
        <taxon>Pseudomonadota</taxon>
        <taxon>Alphaproteobacteria</taxon>
        <taxon>Rhodobacterales</taxon>
        <taxon>Roseobacteraceae</taxon>
        <taxon>Rubellimicrobium</taxon>
    </lineage>
</organism>
<keyword evidence="4" id="KW-0862">Zinc</keyword>
<dbReference type="PANTHER" id="PTHR37418">
    <property type="entry name" value="3-KETO-5-AMINOHEXANOATE CLEAVAGE ENZYME-RELATED"/>
    <property type="match status" value="1"/>
</dbReference>
<evidence type="ECO:0000313" key="6">
    <source>
        <dbReference type="Proteomes" id="UP000019666"/>
    </source>
</evidence>
<accession>A0A017HLY1</accession>
<evidence type="ECO:0000256" key="1">
    <source>
        <dbReference type="ARBA" id="ARBA00001947"/>
    </source>
</evidence>
<sequence>MALKNKDPAMPLTPSRDVFITCAVTGAGDTTGRSDKVPVTPRQIADACLEANAEGAAVVHIHVRDPQTGKAARHPDLYAEVVEYIRESGQDMVLNLTAGMGGDLTLGSPDSPLPPAEKGTDMVGAEERLEHVAKLLPEICTLDCGTMNFGEGDYIMVNTPSMLLAMARGMQALGIRPEIEAFDTGHILLARWLQSQGVLDDPIMIQLCMGIPWGAPDDLTTFMAMRQAVPADWTVSAFSIGRNQLPYVGLAVAGGCHVRVGLEDNIWLGKGQLATNGDLVAQARKTIEGTGARLLSPAEVREKLKLQKRWA</sequence>
<dbReference type="Pfam" id="PF05853">
    <property type="entry name" value="BKACE"/>
    <property type="match status" value="1"/>
</dbReference>
<dbReference type="EMBL" id="AOSK01000091">
    <property type="protein sequence ID" value="EYD75158.1"/>
    <property type="molecule type" value="Genomic_DNA"/>
</dbReference>
<comment type="caution">
    <text evidence="5">The sequence shown here is derived from an EMBL/GenBank/DDBJ whole genome shotgun (WGS) entry which is preliminary data.</text>
</comment>
<evidence type="ECO:0000256" key="2">
    <source>
        <dbReference type="ARBA" id="ARBA00022679"/>
    </source>
</evidence>
<comment type="cofactor">
    <cofactor evidence="1">
        <name>Zn(2+)</name>
        <dbReference type="ChEBI" id="CHEBI:29105"/>
    </cofactor>
</comment>
<dbReference type="InterPro" id="IPR008567">
    <property type="entry name" value="BKACE"/>
</dbReference>
<evidence type="ECO:0008006" key="7">
    <source>
        <dbReference type="Google" id="ProtNLM"/>
    </source>
</evidence>
<name>A0A017HLY1_9RHOB</name>
<protein>
    <recommendedName>
        <fullName evidence="7">NADPH dependent quinone reductase</fullName>
    </recommendedName>
</protein>
<gene>
    <name evidence="5" type="ORF">Rumeso_03254</name>
</gene>
<reference evidence="5 6" key="1">
    <citation type="submission" date="2013-02" db="EMBL/GenBank/DDBJ databases">
        <authorList>
            <person name="Fiebig A."/>
            <person name="Goeker M."/>
            <person name="Klenk H.-P.P."/>
        </authorList>
    </citation>
    <scope>NUCLEOTIDE SEQUENCE [LARGE SCALE GENOMIC DNA]</scope>
    <source>
        <strain evidence="5 6">DSM 19309</strain>
    </source>
</reference>
<evidence type="ECO:0000313" key="5">
    <source>
        <dbReference type="EMBL" id="EYD75158.1"/>
    </source>
</evidence>
<dbReference type="PANTHER" id="PTHR37418:SF2">
    <property type="entry name" value="3-KETO-5-AMINOHEXANOATE CLEAVAGE ENZYME"/>
    <property type="match status" value="1"/>
</dbReference>
<dbReference type="HOGENOM" id="CLU_065536_2_0_5"/>
<dbReference type="Proteomes" id="UP000019666">
    <property type="component" value="Unassembled WGS sequence"/>
</dbReference>
<keyword evidence="2" id="KW-0808">Transferase</keyword>
<dbReference type="GO" id="GO:0046872">
    <property type="term" value="F:metal ion binding"/>
    <property type="evidence" value="ECO:0007669"/>
    <property type="project" value="UniProtKB-KW"/>
</dbReference>
<dbReference type="PATRIC" id="fig|442562.3.peg.3200"/>
<dbReference type="AlphaFoldDB" id="A0A017HLY1"/>
<dbReference type="GO" id="GO:0043720">
    <property type="term" value="F:3-keto-5-aminohexanoate cleavage activity"/>
    <property type="evidence" value="ECO:0007669"/>
    <property type="project" value="InterPro"/>
</dbReference>
<dbReference type="InterPro" id="IPR013785">
    <property type="entry name" value="Aldolase_TIM"/>
</dbReference>
<keyword evidence="6" id="KW-1185">Reference proteome</keyword>
<proteinExistence type="predicted"/>
<dbReference type="STRING" id="442562.Rumeso_03254"/>
<evidence type="ECO:0000256" key="4">
    <source>
        <dbReference type="ARBA" id="ARBA00022833"/>
    </source>
</evidence>
<dbReference type="Gene3D" id="3.20.20.70">
    <property type="entry name" value="Aldolase class I"/>
    <property type="match status" value="1"/>
</dbReference>
<keyword evidence="3" id="KW-0479">Metal-binding</keyword>
<evidence type="ECO:0000256" key="3">
    <source>
        <dbReference type="ARBA" id="ARBA00022723"/>
    </source>
</evidence>